<feature type="signal peptide" evidence="1">
    <location>
        <begin position="1"/>
        <end position="20"/>
    </location>
</feature>
<keyword evidence="1" id="KW-0732">Signal</keyword>
<sequence>MLLLMLCVIWNSNANTRGFAARFHPSTFRPRISFILLPQFTRCKSHAVKQRERERARKREEDHAMVKKQHFQLQRFANFWITSEFNCMSIDVIALLAFKGAG</sequence>
<dbReference type="EMBL" id="GGFL01014220">
    <property type="protein sequence ID" value="MBW78398.1"/>
    <property type="molecule type" value="Transcribed_RNA"/>
</dbReference>
<dbReference type="AlphaFoldDB" id="A0A2M4DMP2"/>
<evidence type="ECO:0000313" key="2">
    <source>
        <dbReference type="EMBL" id="MBW78398.1"/>
    </source>
</evidence>
<proteinExistence type="predicted"/>
<feature type="chain" id="PRO_5014733985" evidence="1">
    <location>
        <begin position="21"/>
        <end position="102"/>
    </location>
</feature>
<organism evidence="2">
    <name type="scientific">Anopheles darlingi</name>
    <name type="common">Mosquito</name>
    <dbReference type="NCBI Taxonomy" id="43151"/>
    <lineage>
        <taxon>Eukaryota</taxon>
        <taxon>Metazoa</taxon>
        <taxon>Ecdysozoa</taxon>
        <taxon>Arthropoda</taxon>
        <taxon>Hexapoda</taxon>
        <taxon>Insecta</taxon>
        <taxon>Pterygota</taxon>
        <taxon>Neoptera</taxon>
        <taxon>Endopterygota</taxon>
        <taxon>Diptera</taxon>
        <taxon>Nematocera</taxon>
        <taxon>Culicoidea</taxon>
        <taxon>Culicidae</taxon>
        <taxon>Anophelinae</taxon>
        <taxon>Anopheles</taxon>
    </lineage>
</organism>
<protein>
    <submittedName>
        <fullName evidence="2">Putative secreted protein</fullName>
    </submittedName>
</protein>
<name>A0A2M4DMP2_ANODA</name>
<evidence type="ECO:0000256" key="1">
    <source>
        <dbReference type="SAM" id="SignalP"/>
    </source>
</evidence>
<accession>A0A2M4DMP2</accession>
<reference evidence="2" key="1">
    <citation type="submission" date="2018-01" db="EMBL/GenBank/DDBJ databases">
        <title>An insight into the sialome of Amazonian anophelines.</title>
        <authorList>
            <person name="Ribeiro J.M."/>
            <person name="Scarpassa V."/>
            <person name="Calvo E."/>
        </authorList>
    </citation>
    <scope>NUCLEOTIDE SEQUENCE</scope>
</reference>